<evidence type="ECO:0000259" key="3">
    <source>
        <dbReference type="Pfam" id="PF07687"/>
    </source>
</evidence>
<keyword evidence="2" id="KW-0862">Zinc</keyword>
<dbReference type="PANTHER" id="PTHR43808">
    <property type="entry name" value="ACETYLORNITHINE DEACETYLASE"/>
    <property type="match status" value="1"/>
</dbReference>
<sequence length="400" mass="44059">METKVFERSAVIELLSDLVKIQSPYFQEHEVMEYTNKWFQRNGIPSSIHSYIEDKVTHFRGENVVTQIQGKRLGPKICFNGHLDTVELCNGWTKNPWGELDGDRFYGVGSVDMTGGVVAQMLAIKAFYEKHKNDFCGEIIGTFVSDEEGPYGLGTDAVLNSGILDGTDAVIICEPNAAFCDVDFPSVSLGCHGIFSLNIELHGMPAHASKPNEGVNAITDAAKVIIEIEKIKYRIDPQMGKSVSCVLGIENNGEPCSVPEYAKINIIRHTVPGDTKETVEKEIVDAIKYADIKCKWKINFREAPSKDTDGFLAYTVAEDNAYTKQLLTCVKDGCGMAPSVTYFTGCCDGCYLSDRLNGVPVYLFGPTGEKYHGSDEYVTISSIIATAKTLYGFLERTLLA</sequence>
<proteinExistence type="predicted"/>
<dbReference type="EMBL" id="JAHLQN010000001">
    <property type="protein sequence ID" value="MBU5628232.1"/>
    <property type="molecule type" value="Genomic_DNA"/>
</dbReference>
<evidence type="ECO:0000256" key="2">
    <source>
        <dbReference type="ARBA" id="ARBA00022833"/>
    </source>
</evidence>
<accession>A0ABS6FD79</accession>
<dbReference type="InterPro" id="IPR011650">
    <property type="entry name" value="Peptidase_M20_dimer"/>
</dbReference>
<evidence type="ECO:0000256" key="1">
    <source>
        <dbReference type="ARBA" id="ARBA00001947"/>
    </source>
</evidence>
<dbReference type="InterPro" id="IPR002933">
    <property type="entry name" value="Peptidase_M20"/>
</dbReference>
<evidence type="ECO:0000313" key="5">
    <source>
        <dbReference type="Proteomes" id="UP000787672"/>
    </source>
</evidence>
<organism evidence="4 5">
    <name type="scientific">Dysosmobacter acutus</name>
    <dbReference type="NCBI Taxonomy" id="2841504"/>
    <lineage>
        <taxon>Bacteria</taxon>
        <taxon>Bacillati</taxon>
        <taxon>Bacillota</taxon>
        <taxon>Clostridia</taxon>
        <taxon>Eubacteriales</taxon>
        <taxon>Oscillospiraceae</taxon>
        <taxon>Dysosmobacter</taxon>
    </lineage>
</organism>
<keyword evidence="5" id="KW-1185">Reference proteome</keyword>
<dbReference type="RefSeq" id="WP_216633501.1">
    <property type="nucleotide sequence ID" value="NZ_JAHLQN010000001.1"/>
</dbReference>
<evidence type="ECO:0000313" key="4">
    <source>
        <dbReference type="EMBL" id="MBU5628232.1"/>
    </source>
</evidence>
<dbReference type="Pfam" id="PF01546">
    <property type="entry name" value="Peptidase_M20"/>
    <property type="match status" value="1"/>
</dbReference>
<dbReference type="PANTHER" id="PTHR43808:SF8">
    <property type="entry name" value="PEPTIDASE M20 DIMERISATION DOMAIN-CONTAINING PROTEIN"/>
    <property type="match status" value="1"/>
</dbReference>
<dbReference type="Pfam" id="PF07687">
    <property type="entry name" value="M20_dimer"/>
    <property type="match status" value="1"/>
</dbReference>
<comment type="cofactor">
    <cofactor evidence="1">
        <name>Zn(2+)</name>
        <dbReference type="ChEBI" id="CHEBI:29105"/>
    </cofactor>
</comment>
<reference evidence="4 5" key="1">
    <citation type="submission" date="2021-06" db="EMBL/GenBank/DDBJ databases">
        <authorList>
            <person name="Sun Q."/>
            <person name="Li D."/>
        </authorList>
    </citation>
    <scope>NUCLEOTIDE SEQUENCE [LARGE SCALE GENOMIC DNA]</scope>
    <source>
        <strain evidence="4 5">MSJ-2</strain>
    </source>
</reference>
<comment type="caution">
    <text evidence="4">The sequence shown here is derived from an EMBL/GenBank/DDBJ whole genome shotgun (WGS) entry which is preliminary data.</text>
</comment>
<dbReference type="InterPro" id="IPR050072">
    <property type="entry name" value="Peptidase_M20A"/>
</dbReference>
<feature type="domain" description="Peptidase M20 dimerisation" evidence="3">
    <location>
        <begin position="193"/>
        <end position="289"/>
    </location>
</feature>
<protein>
    <submittedName>
        <fullName evidence="4">M20/M25/M40 family metallo-hydrolase</fullName>
    </submittedName>
</protein>
<name>A0ABS6FD79_9FIRM</name>
<gene>
    <name evidence="4" type="ORF">KQI82_15075</name>
</gene>
<dbReference type="Proteomes" id="UP000787672">
    <property type="component" value="Unassembled WGS sequence"/>
</dbReference>